<sequence>MSQKIILNDFDNIANRFEQIVPISYRKKLQKPRYFHPIPKLGTNIESLFIDEPEGFFARILHKIKYVEINFFRYHHRDQIETEVAKWLYSQFNLLKNRHHFDWKWLYTFCTLFSQVTRFSKRGRDYAILQTTDFETKKCLVFKTKKEYQESKYYNNEDFAFRGTKGNLIPVIWIGKGWNQTVKKYQFAPGVNCEVQSAGILDPYHYAIHRKFGKKHPIETKEELESWYSTLEWD</sequence>
<organism evidence="1 2">
    <name type="scientific">Leptospira bouyouniensis</name>
    <dbReference type="NCBI Taxonomy" id="2484911"/>
    <lineage>
        <taxon>Bacteria</taxon>
        <taxon>Pseudomonadati</taxon>
        <taxon>Spirochaetota</taxon>
        <taxon>Spirochaetia</taxon>
        <taxon>Leptospirales</taxon>
        <taxon>Leptospiraceae</taxon>
        <taxon>Leptospira</taxon>
    </lineage>
</organism>
<gene>
    <name evidence="1" type="ORF">EHQ43_10275</name>
</gene>
<evidence type="ECO:0000313" key="2">
    <source>
        <dbReference type="Proteomes" id="UP000297641"/>
    </source>
</evidence>
<dbReference type="AlphaFoldDB" id="A0A7I0HS00"/>
<accession>A0A7I0HS00</accession>
<comment type="caution">
    <text evidence="1">The sequence shown here is derived from an EMBL/GenBank/DDBJ whole genome shotgun (WGS) entry which is preliminary data.</text>
</comment>
<dbReference type="Proteomes" id="UP000297641">
    <property type="component" value="Unassembled WGS sequence"/>
</dbReference>
<protein>
    <submittedName>
        <fullName evidence="1">Uncharacterized protein</fullName>
    </submittedName>
</protein>
<dbReference type="EMBL" id="RQFT01000009">
    <property type="protein sequence ID" value="TGL05017.1"/>
    <property type="molecule type" value="Genomic_DNA"/>
</dbReference>
<name>A0A7I0HS00_9LEPT</name>
<proteinExistence type="predicted"/>
<reference evidence="1 2" key="1">
    <citation type="journal article" date="2019" name="PLoS Negl. Trop. Dis.">
        <title>Revisiting the worldwide diversity of Leptospira species in the environment.</title>
        <authorList>
            <person name="Vincent A.T."/>
            <person name="Schiettekatte O."/>
            <person name="Bourhy P."/>
            <person name="Veyrier F.J."/>
            <person name="Picardeau M."/>
        </authorList>
    </citation>
    <scope>NUCLEOTIDE SEQUENCE [LARGE SCALE GENOMIC DNA]</scope>
    <source>
        <strain evidence="1 2">201800273</strain>
    </source>
</reference>
<evidence type="ECO:0000313" key="1">
    <source>
        <dbReference type="EMBL" id="TGL05017.1"/>
    </source>
</evidence>
<dbReference type="RefSeq" id="WP_135771148.1">
    <property type="nucleotide sequence ID" value="NZ_RQFT01000009.1"/>
</dbReference>